<gene>
    <name evidence="1" type="ORF">F8154_01730</name>
</gene>
<proteinExistence type="predicted"/>
<sequence length="293" mass="33981">MKNKAIFILGIIITCFIITGCMGDTKEKYNSIGLPSFKEYQSLTESERAIIIDKTNHIPIEDVVNYFTIKIENYANSKELIDINSLSIHKDNLLMDQHQNKKLFNNIFISLELSINTNNMTREEAEGIASKMKEEIVDICINNDTYGFLKINTFNIRFIDHKNMAKFGYVTGSKLIEPLSTIEQTNEELETQTIAYNFANSYEDFSLKRFGIIDKEKELYIEIAIYDICDVDNQKEVLDSLNNLSDSLYNKIMSNIKSTQYIQSNNVDIVTTSFYLPWHEEDFVKYSYEVKNN</sequence>
<protein>
    <submittedName>
        <fullName evidence="1">Uncharacterized protein</fullName>
    </submittedName>
</protein>
<reference evidence="1 2" key="1">
    <citation type="submission" date="2019-10" db="EMBL/GenBank/DDBJ databases">
        <title>Alkaliphilus serpentinus sp. nov. and Alkaliphilus pronyensis sp. nov., two novel anaerobic alkaliphilic species isolated from the serpentinized-hosted hydrothermal field of the Prony Bay (New Caledonia).</title>
        <authorList>
            <person name="Postec A."/>
        </authorList>
    </citation>
    <scope>NUCLEOTIDE SEQUENCE [LARGE SCALE GENOMIC DNA]</scope>
    <source>
        <strain evidence="1 2">LacV</strain>
    </source>
</reference>
<dbReference type="AlphaFoldDB" id="A0A6I0FQT4"/>
<dbReference type="EMBL" id="WBZC01000004">
    <property type="protein sequence ID" value="KAB3538634.1"/>
    <property type="molecule type" value="Genomic_DNA"/>
</dbReference>
<accession>A0A6I0FQT4</accession>
<evidence type="ECO:0000313" key="1">
    <source>
        <dbReference type="EMBL" id="KAB3538634.1"/>
    </source>
</evidence>
<name>A0A6I0FQT4_9FIRM</name>
<dbReference type="Proteomes" id="UP000432715">
    <property type="component" value="Unassembled WGS sequence"/>
</dbReference>
<dbReference type="RefSeq" id="WP_151859862.1">
    <property type="nucleotide sequence ID" value="NZ_WBZC01000004.1"/>
</dbReference>
<dbReference type="PROSITE" id="PS51257">
    <property type="entry name" value="PROKAR_LIPOPROTEIN"/>
    <property type="match status" value="1"/>
</dbReference>
<keyword evidence="2" id="KW-1185">Reference proteome</keyword>
<organism evidence="1 2">
    <name type="scientific">Alkaliphilus pronyensis</name>
    <dbReference type="NCBI Taxonomy" id="1482732"/>
    <lineage>
        <taxon>Bacteria</taxon>
        <taxon>Bacillati</taxon>
        <taxon>Bacillota</taxon>
        <taxon>Clostridia</taxon>
        <taxon>Peptostreptococcales</taxon>
        <taxon>Natronincolaceae</taxon>
        <taxon>Alkaliphilus</taxon>
    </lineage>
</organism>
<dbReference type="OrthoDB" id="2082095at2"/>
<evidence type="ECO:0000313" key="2">
    <source>
        <dbReference type="Proteomes" id="UP000432715"/>
    </source>
</evidence>
<comment type="caution">
    <text evidence="1">The sequence shown here is derived from an EMBL/GenBank/DDBJ whole genome shotgun (WGS) entry which is preliminary data.</text>
</comment>